<dbReference type="RefSeq" id="WP_346751980.1">
    <property type="nucleotide sequence ID" value="NZ_JAUJEA010000003.1"/>
</dbReference>
<sequence length="140" mass="16336">MDNSFFIRDNQNGLRLKRFHICSWEFNNSCLIEFGMEVDAESIKNLNNLILDLYVPWATRNSKISDFYGKLNNSENSRFIFNDSVSNTIYLDDGQNLQGVIHEFSGRNKLCLLPIKFQNKPEIGKVSMEIDLTEYKKNQI</sequence>
<protein>
    <submittedName>
        <fullName evidence="1">Uncharacterized protein</fullName>
    </submittedName>
</protein>
<gene>
    <name evidence="1" type="ORF">QQ008_11295</name>
</gene>
<reference evidence="1" key="1">
    <citation type="submission" date="2023-06" db="EMBL/GenBank/DDBJ databases">
        <title>Genomic of Parafulvivirga corallium.</title>
        <authorList>
            <person name="Wang G."/>
        </authorList>
    </citation>
    <scope>NUCLEOTIDE SEQUENCE</scope>
    <source>
        <strain evidence="1">BMA10</strain>
    </source>
</reference>
<accession>A0ABT8KML5</accession>
<dbReference type="Proteomes" id="UP001172082">
    <property type="component" value="Unassembled WGS sequence"/>
</dbReference>
<evidence type="ECO:0000313" key="1">
    <source>
        <dbReference type="EMBL" id="MDN5201956.1"/>
    </source>
</evidence>
<comment type="caution">
    <text evidence="1">The sequence shown here is derived from an EMBL/GenBank/DDBJ whole genome shotgun (WGS) entry which is preliminary data.</text>
</comment>
<organism evidence="1 2">
    <name type="scientific">Splendidivirga corallicola</name>
    <dbReference type="NCBI Taxonomy" id="3051826"/>
    <lineage>
        <taxon>Bacteria</taxon>
        <taxon>Pseudomonadati</taxon>
        <taxon>Bacteroidota</taxon>
        <taxon>Cytophagia</taxon>
        <taxon>Cytophagales</taxon>
        <taxon>Splendidivirgaceae</taxon>
        <taxon>Splendidivirga</taxon>
    </lineage>
</organism>
<name>A0ABT8KML5_9BACT</name>
<keyword evidence="2" id="KW-1185">Reference proteome</keyword>
<proteinExistence type="predicted"/>
<evidence type="ECO:0000313" key="2">
    <source>
        <dbReference type="Proteomes" id="UP001172082"/>
    </source>
</evidence>
<dbReference type="EMBL" id="JAUJEA010000003">
    <property type="protein sequence ID" value="MDN5201956.1"/>
    <property type="molecule type" value="Genomic_DNA"/>
</dbReference>